<proteinExistence type="predicted"/>
<evidence type="ECO:0000313" key="6">
    <source>
        <dbReference type="Proteomes" id="UP000019132"/>
    </source>
</evidence>
<evidence type="ECO:0000256" key="2">
    <source>
        <dbReference type="ARBA" id="ARBA00022803"/>
    </source>
</evidence>
<evidence type="ECO:0000256" key="4">
    <source>
        <dbReference type="SAM" id="MobiDB-lite"/>
    </source>
</evidence>
<dbReference type="Pfam" id="PF13181">
    <property type="entry name" value="TPR_8"/>
    <property type="match status" value="1"/>
</dbReference>
<dbReference type="EnsemblProtists" id="PYU1_T008709">
    <property type="protein sequence ID" value="PYU1_T008709"/>
    <property type="gene ID" value="PYU1_G008692"/>
</dbReference>
<feature type="repeat" description="TPR" evidence="3">
    <location>
        <begin position="1346"/>
        <end position="1379"/>
    </location>
</feature>
<dbReference type="PANTHER" id="PTHR44858">
    <property type="entry name" value="TETRATRICOPEPTIDE REPEAT PROTEIN 6"/>
    <property type="match status" value="1"/>
</dbReference>
<evidence type="ECO:0000256" key="3">
    <source>
        <dbReference type="PROSITE-ProRule" id="PRU00339"/>
    </source>
</evidence>
<organism evidence="5 6">
    <name type="scientific">Globisporangium ultimum (strain ATCC 200006 / CBS 805.95 / DAOM BR144)</name>
    <name type="common">Pythium ultimum</name>
    <dbReference type="NCBI Taxonomy" id="431595"/>
    <lineage>
        <taxon>Eukaryota</taxon>
        <taxon>Sar</taxon>
        <taxon>Stramenopiles</taxon>
        <taxon>Oomycota</taxon>
        <taxon>Peronosporomycetes</taxon>
        <taxon>Pythiales</taxon>
        <taxon>Pythiaceae</taxon>
        <taxon>Globisporangium</taxon>
    </lineage>
</organism>
<dbReference type="PROSITE" id="PS50005">
    <property type="entry name" value="TPR"/>
    <property type="match status" value="8"/>
</dbReference>
<reference evidence="6" key="1">
    <citation type="journal article" date="2010" name="Genome Biol.">
        <title>Genome sequence of the necrotrophic plant pathogen Pythium ultimum reveals original pathogenicity mechanisms and effector repertoire.</title>
        <authorList>
            <person name="Levesque C.A."/>
            <person name="Brouwer H."/>
            <person name="Cano L."/>
            <person name="Hamilton J.P."/>
            <person name="Holt C."/>
            <person name="Huitema E."/>
            <person name="Raffaele S."/>
            <person name="Robideau G.P."/>
            <person name="Thines M."/>
            <person name="Win J."/>
            <person name="Zerillo M.M."/>
            <person name="Beakes G.W."/>
            <person name="Boore J.L."/>
            <person name="Busam D."/>
            <person name="Dumas B."/>
            <person name="Ferriera S."/>
            <person name="Fuerstenberg S.I."/>
            <person name="Gachon C.M."/>
            <person name="Gaulin E."/>
            <person name="Govers F."/>
            <person name="Grenville-Briggs L."/>
            <person name="Horner N."/>
            <person name="Hostetler J."/>
            <person name="Jiang R.H."/>
            <person name="Johnson J."/>
            <person name="Krajaejun T."/>
            <person name="Lin H."/>
            <person name="Meijer H.J."/>
            <person name="Moore B."/>
            <person name="Morris P."/>
            <person name="Phuntmart V."/>
            <person name="Puiu D."/>
            <person name="Shetty J."/>
            <person name="Stajich J.E."/>
            <person name="Tripathy S."/>
            <person name="Wawra S."/>
            <person name="van West P."/>
            <person name="Whitty B.R."/>
            <person name="Coutinho P.M."/>
            <person name="Henrissat B."/>
            <person name="Martin F."/>
            <person name="Thomas P.D."/>
            <person name="Tyler B.M."/>
            <person name="De Vries R.P."/>
            <person name="Kamoun S."/>
            <person name="Yandell M."/>
            <person name="Tisserat N."/>
            <person name="Buell C.R."/>
        </authorList>
    </citation>
    <scope>NUCLEOTIDE SEQUENCE</scope>
    <source>
        <strain evidence="6">DAOM:BR144</strain>
    </source>
</reference>
<feature type="region of interest" description="Disordered" evidence="4">
    <location>
        <begin position="1276"/>
        <end position="1316"/>
    </location>
</feature>
<name>K3WUR2_GLOUD</name>
<feature type="compositionally biased region" description="Polar residues" evidence="4">
    <location>
        <begin position="155"/>
        <end position="177"/>
    </location>
</feature>
<dbReference type="SUPFAM" id="SSF48452">
    <property type="entry name" value="TPR-like"/>
    <property type="match status" value="5"/>
</dbReference>
<feature type="region of interest" description="Disordered" evidence="4">
    <location>
        <begin position="155"/>
        <end position="197"/>
    </location>
</feature>
<feature type="repeat" description="TPR" evidence="3">
    <location>
        <begin position="1003"/>
        <end position="1036"/>
    </location>
</feature>
<dbReference type="InterPro" id="IPR011990">
    <property type="entry name" value="TPR-like_helical_dom_sf"/>
</dbReference>
<dbReference type="eggNOG" id="KOG4626">
    <property type="taxonomic scope" value="Eukaryota"/>
</dbReference>
<feature type="compositionally biased region" description="Acidic residues" evidence="4">
    <location>
        <begin position="179"/>
        <end position="194"/>
    </location>
</feature>
<feature type="repeat" description="TPR" evidence="3">
    <location>
        <begin position="768"/>
        <end position="801"/>
    </location>
</feature>
<dbReference type="PANTHER" id="PTHR44858:SF1">
    <property type="entry name" value="UDP-N-ACETYLGLUCOSAMINE--PEPTIDE N-ACETYLGLUCOSAMINYLTRANSFERASE SPINDLY-RELATED"/>
    <property type="match status" value="1"/>
</dbReference>
<protein>
    <recommendedName>
        <fullName evidence="7">UDP-N-acetylglucosamine--peptide N-acetylglucosaminyltransferase SPINDLY</fullName>
    </recommendedName>
</protein>
<dbReference type="HOGENOM" id="CLU_001036_0_0_1"/>
<reference evidence="6" key="2">
    <citation type="submission" date="2010-04" db="EMBL/GenBank/DDBJ databases">
        <authorList>
            <person name="Buell R."/>
            <person name="Hamilton J."/>
            <person name="Hostetler J."/>
        </authorList>
    </citation>
    <scope>NUCLEOTIDE SEQUENCE [LARGE SCALE GENOMIC DNA]</scope>
    <source>
        <strain evidence="6">DAOM:BR144</strain>
    </source>
</reference>
<reference evidence="5" key="3">
    <citation type="submission" date="2015-02" db="UniProtKB">
        <authorList>
            <consortium name="EnsemblProtists"/>
        </authorList>
    </citation>
    <scope>IDENTIFICATION</scope>
    <source>
        <strain evidence="5">DAOM BR144</strain>
    </source>
</reference>
<feature type="repeat" description="TPR" evidence="3">
    <location>
        <begin position="969"/>
        <end position="1002"/>
    </location>
</feature>
<dbReference type="InterPro" id="IPR019734">
    <property type="entry name" value="TPR_rpt"/>
</dbReference>
<dbReference type="OMA" id="CWRAYYD"/>
<dbReference type="STRING" id="431595.K3WUR2"/>
<dbReference type="Gene3D" id="1.25.40.10">
    <property type="entry name" value="Tetratricopeptide repeat domain"/>
    <property type="match status" value="7"/>
</dbReference>
<feature type="compositionally biased region" description="Basic and acidic residues" evidence="4">
    <location>
        <begin position="1276"/>
        <end position="1289"/>
    </location>
</feature>
<feature type="compositionally biased region" description="Low complexity" evidence="4">
    <location>
        <begin position="1290"/>
        <end position="1302"/>
    </location>
</feature>
<dbReference type="Pfam" id="PF13174">
    <property type="entry name" value="TPR_6"/>
    <property type="match status" value="1"/>
</dbReference>
<feature type="repeat" description="TPR" evidence="3">
    <location>
        <begin position="698"/>
        <end position="731"/>
    </location>
</feature>
<dbReference type="SMART" id="SM00028">
    <property type="entry name" value="TPR"/>
    <property type="match status" value="18"/>
</dbReference>
<evidence type="ECO:0008006" key="7">
    <source>
        <dbReference type="Google" id="ProtNLM"/>
    </source>
</evidence>
<feature type="region of interest" description="Disordered" evidence="4">
    <location>
        <begin position="121"/>
        <end position="141"/>
    </location>
</feature>
<feature type="repeat" description="TPR" evidence="3">
    <location>
        <begin position="629"/>
        <end position="662"/>
    </location>
</feature>
<dbReference type="EMBL" id="GL376558">
    <property type="status" value="NOT_ANNOTATED_CDS"/>
    <property type="molecule type" value="Genomic_DNA"/>
</dbReference>
<feature type="repeat" description="TPR" evidence="3">
    <location>
        <begin position="835"/>
        <end position="868"/>
    </location>
</feature>
<dbReference type="Pfam" id="PF13432">
    <property type="entry name" value="TPR_16"/>
    <property type="match status" value="2"/>
</dbReference>
<sequence>MSSSQNAENRMPQDKVIAQHVLRGKFLRKYLHANSIARKLKETEHMLSSSVLHVGASSKMVQKGKPNALVWNKSLAEKVGKLDEVDEDAAVVVEKPASVLRRVSSIDKAINKTVKRIRRLSGMADPADTSTTNKQPSLAPAPHLKTKFASLKAISESQQPGKMSSRQQSKGSDNGSEVQGDDDDGEDDDNDFGLDEVKINPPSAHILRICQHVMAKRAIKSFLHQEMSVIHQIEASLRDDETMQRHHTSTPSSSIGMYSNHSTIAPGESGGRRPIKAMSTDLVDAVTMYLNEGDQHMTVDELFYAALEAEKQKLWKRAILLASACIVIDREFLQAVLLRARCCRRIGLWTQAIKDLGHALLLRPEEHRLFLLRAFLLVKMVDMNNALMDVNRALLLHPKSTEALLLRADIFHRQNNIGASLQDLTTALNLDPSCWRAYYDRATIRIRAIEGDEQSLSYHWEHMKYEQLLVSIIEDYTNAVRKGCKMVEVVETVGDLTVRLLEFTGDADVLRQVIHNLSHLLQILSIDHRDSFYVAHHQIGGNDDNARPTAIERELLIAAIHAQRGRLFVLFNDKTNAAIEFDHAVVSEYHYPVAHFYRGAFAALVSKDDDVKTNLQHLTKSIALDPTIAGAYTVRGALHLRDLKFNNALQDFKAAVATDPTLYEVWLQIALIYLNHYHDCDACIKACTSALTNDSCLARALYLRGEAYKRQGNTTAALKDYGRLTIAQPDDRWAQCMRGRLLLHLKLARPALYSFILFMEQGSADGDKRAHFLCGMAFKILSRFQKAVDEFQRAVSLNPTSENLVLLSESLHSMGDTENSLRVSDKVIFADPGSFKGYVRRAQLLVSVGQFQHAMSEYDKALFLAPKQGRVYYERGIVQMQLYMRWRIAWQLNFDPHTTAHGASGGAQKKKKSKKLSPFYPQLSAMDVEAVLGADSMNDELTVCKMLKTLYAGSISDFSKCMRLEPLLADPYVDRAELYALCEEYDKAFRDFECAIERNPKCVRAYVNLGVLKCQFAAFAAAIDDFDKAVKYDPKLSLVFFNRGVAYHKLSLWKQAEVSYDQCIALVGGKGRYIDAHRNRAITKCQLGDFEGALRDFDDVRQCAPDDDQLHGGLGYVLLQLGRYVDAAKSFATYGRLSRDTFGDSGNAYFNLANQQQSLDNATHLTHLKTALRFYLRTARIQPCNNDVRLNIANCLRKQREFAKAIMQCDVVNSMMPRHHASLESKAFVYFEMHQFDDAIECMSAAIRACVASSSNLGNMFYAFTNDSIRRNALERKTVTSRDGARREASTPSSSLLLSNRPNPTPALEPKDSSAVGAAENADRLTRVTLPASEIIVSGPSKQLLSLYMINRGILYEQQGDFEQARQNYRDAIHFDALSVHAQICMGTLHLLEAKFDDSIAHLMKALAMDVNSGIAHINMGVAYLCVNKVADALTHFDAAIKLVPNCGYAFANKAVALARTGDLAQAEYNFKRAIEALPSRKEFYLARGKIIAQQKRLQDAMVDFSTALFLGYEGKL</sequence>
<dbReference type="VEuPathDB" id="FungiDB:PYU1_G008692"/>
<keyword evidence="6" id="KW-1185">Reference proteome</keyword>
<keyword evidence="2 3" id="KW-0802">TPR repeat</keyword>
<feature type="repeat" description="TPR" evidence="3">
    <location>
        <begin position="1414"/>
        <end position="1447"/>
    </location>
</feature>
<dbReference type="Proteomes" id="UP000019132">
    <property type="component" value="Unassembled WGS sequence"/>
</dbReference>
<dbReference type="InterPro" id="IPR050498">
    <property type="entry name" value="Ycf3"/>
</dbReference>
<accession>K3WUR2</accession>
<evidence type="ECO:0000256" key="1">
    <source>
        <dbReference type="ARBA" id="ARBA00022737"/>
    </source>
</evidence>
<feature type="compositionally biased region" description="Polar residues" evidence="4">
    <location>
        <begin position="249"/>
        <end position="259"/>
    </location>
</feature>
<evidence type="ECO:0000313" key="5">
    <source>
        <dbReference type="EnsemblProtists" id="PYU1_T008709"/>
    </source>
</evidence>
<dbReference type="InParanoid" id="K3WUR2"/>
<keyword evidence="1" id="KW-0677">Repeat</keyword>
<feature type="region of interest" description="Disordered" evidence="4">
    <location>
        <begin position="240"/>
        <end position="259"/>
    </location>
</feature>